<feature type="compositionally biased region" description="Basic residues" evidence="1">
    <location>
        <begin position="67"/>
        <end position="76"/>
    </location>
</feature>
<reference evidence="2" key="2">
    <citation type="submission" date="2020-09" db="EMBL/GenBank/DDBJ databases">
        <authorList>
            <person name="Sun Q."/>
            <person name="Ohkuma M."/>
        </authorList>
    </citation>
    <scope>NUCLEOTIDE SEQUENCE</scope>
    <source>
        <strain evidence="2">JCM 4335</strain>
    </source>
</reference>
<gene>
    <name evidence="2" type="ORF">GCM10010249_59810</name>
</gene>
<proteinExistence type="predicted"/>
<name>A0A918EPI3_9ACTN</name>
<accession>A0A918EPI3</accession>
<protein>
    <submittedName>
        <fullName evidence="2">Uncharacterized protein</fullName>
    </submittedName>
</protein>
<evidence type="ECO:0000313" key="3">
    <source>
        <dbReference type="Proteomes" id="UP000654123"/>
    </source>
</evidence>
<dbReference type="Proteomes" id="UP000654123">
    <property type="component" value="Unassembled WGS sequence"/>
</dbReference>
<evidence type="ECO:0000256" key="1">
    <source>
        <dbReference type="SAM" id="MobiDB-lite"/>
    </source>
</evidence>
<reference evidence="2" key="1">
    <citation type="journal article" date="2014" name="Int. J. Syst. Evol. Microbiol.">
        <title>Complete genome sequence of Corynebacterium casei LMG S-19264T (=DSM 44701T), isolated from a smear-ripened cheese.</title>
        <authorList>
            <consortium name="US DOE Joint Genome Institute (JGI-PGF)"/>
            <person name="Walter F."/>
            <person name="Albersmeier A."/>
            <person name="Kalinowski J."/>
            <person name="Ruckert C."/>
        </authorList>
    </citation>
    <scope>NUCLEOTIDE SEQUENCE</scope>
    <source>
        <strain evidence="2">JCM 4335</strain>
    </source>
</reference>
<feature type="region of interest" description="Disordered" evidence="1">
    <location>
        <begin position="65"/>
        <end position="132"/>
    </location>
</feature>
<dbReference type="EMBL" id="BMSV01000021">
    <property type="protein sequence ID" value="GGQ33341.1"/>
    <property type="molecule type" value="Genomic_DNA"/>
</dbReference>
<sequence>MLDDAAALTRVYSGASIRHTTGKPLTLEKAHEEADGVVVVRMFLADRLGLFLQGEEAMDRIDDAVRKLNRGPRPGRGRPAWSRSSPAKPPRCRLRTPDPRAIQRPVRHDDPREGCAVSDAGRRRCGGRRPAR</sequence>
<keyword evidence="3" id="KW-1185">Reference proteome</keyword>
<comment type="caution">
    <text evidence="2">The sequence shown here is derived from an EMBL/GenBank/DDBJ whole genome shotgun (WGS) entry which is preliminary data.</text>
</comment>
<organism evidence="2 3">
    <name type="scientific">Streptomyces roseolilacinus</name>
    <dbReference type="NCBI Taxonomy" id="66904"/>
    <lineage>
        <taxon>Bacteria</taxon>
        <taxon>Bacillati</taxon>
        <taxon>Actinomycetota</taxon>
        <taxon>Actinomycetes</taxon>
        <taxon>Kitasatosporales</taxon>
        <taxon>Streptomycetaceae</taxon>
        <taxon>Streptomyces</taxon>
    </lineage>
</organism>
<feature type="compositionally biased region" description="Basic residues" evidence="1">
    <location>
        <begin position="123"/>
        <end position="132"/>
    </location>
</feature>
<evidence type="ECO:0000313" key="2">
    <source>
        <dbReference type="EMBL" id="GGQ33341.1"/>
    </source>
</evidence>
<dbReference type="AlphaFoldDB" id="A0A918EPI3"/>